<organism evidence="1 2">
    <name type="scientific">Krasilnikoviella flava</name>
    <dbReference type="NCBI Taxonomy" id="526729"/>
    <lineage>
        <taxon>Bacteria</taxon>
        <taxon>Bacillati</taxon>
        <taxon>Actinomycetota</taxon>
        <taxon>Actinomycetes</taxon>
        <taxon>Micrococcales</taxon>
        <taxon>Promicromonosporaceae</taxon>
        <taxon>Krasilnikoviella</taxon>
    </lineage>
</organism>
<protein>
    <recommendedName>
        <fullName evidence="3">DUF559 domain-containing protein</fullName>
    </recommendedName>
</protein>
<dbReference type="RefSeq" id="WP_079576088.1">
    <property type="nucleotide sequence ID" value="NZ_FUZQ01000007.1"/>
</dbReference>
<keyword evidence="2" id="KW-1185">Reference proteome</keyword>
<dbReference type="AlphaFoldDB" id="A0A1T5LQB0"/>
<sequence length="107" mass="12371">MRLIAVEQRFGPVETQIPVETRIGTRWIDVGWTRPRVGIEFDGAVKYTDLAAGDHDGVRRRERERHEAIEETGWHLERADWSDAEGDAAFVRRLRRAFVGRWRATAG</sequence>
<proteinExistence type="predicted"/>
<evidence type="ECO:0000313" key="1">
    <source>
        <dbReference type="EMBL" id="SKC78114.1"/>
    </source>
</evidence>
<reference evidence="1 2" key="1">
    <citation type="submission" date="2017-02" db="EMBL/GenBank/DDBJ databases">
        <authorList>
            <person name="Peterson S.W."/>
        </authorList>
    </citation>
    <scope>NUCLEOTIDE SEQUENCE [LARGE SCALE GENOMIC DNA]</scope>
    <source>
        <strain evidence="1 2">DSM 21481</strain>
    </source>
</reference>
<dbReference type="OrthoDB" id="5517693at2"/>
<evidence type="ECO:0008006" key="3">
    <source>
        <dbReference type="Google" id="ProtNLM"/>
    </source>
</evidence>
<dbReference type="STRING" id="526729.SAMN04324258_3733"/>
<evidence type="ECO:0000313" key="2">
    <source>
        <dbReference type="Proteomes" id="UP000189777"/>
    </source>
</evidence>
<gene>
    <name evidence="1" type="ORF">SAMN04324258_3733</name>
</gene>
<name>A0A1T5LQB0_9MICO</name>
<dbReference type="Proteomes" id="UP000189777">
    <property type="component" value="Unassembled WGS sequence"/>
</dbReference>
<accession>A0A1T5LQB0</accession>
<dbReference type="EMBL" id="FUZQ01000007">
    <property type="protein sequence ID" value="SKC78114.1"/>
    <property type="molecule type" value="Genomic_DNA"/>
</dbReference>